<dbReference type="InterPro" id="IPR001872">
    <property type="entry name" value="Peptidase_A8"/>
</dbReference>
<dbReference type="GO" id="GO:0006508">
    <property type="term" value="P:proteolysis"/>
    <property type="evidence" value="ECO:0007669"/>
    <property type="project" value="UniProtKB-KW"/>
</dbReference>
<evidence type="ECO:0000256" key="4">
    <source>
        <dbReference type="ARBA" id="ARBA00022692"/>
    </source>
</evidence>
<dbReference type="GO" id="GO:0004190">
    <property type="term" value="F:aspartic-type endopeptidase activity"/>
    <property type="evidence" value="ECO:0007669"/>
    <property type="project" value="UniProtKB-UniRule"/>
</dbReference>
<sequence>MKKYILAFLSIAGLVGLDQWTKSLAVTHLQGKPGHVLIPGVFELLYTENRGAAFGIFQNQRIVFLIITVVILLAVIYCFVKIPSTKRFLPLQCLCVLISSGAIGNMIDRLLNGYVVDFLYFSLIDFPVFNVADCYVTGGAVLAFVLLFWVYKDDELKGILR</sequence>
<keyword evidence="2 9" id="KW-1003">Cell membrane</keyword>
<evidence type="ECO:0000256" key="2">
    <source>
        <dbReference type="ARBA" id="ARBA00022475"/>
    </source>
</evidence>
<evidence type="ECO:0000256" key="7">
    <source>
        <dbReference type="ARBA" id="ARBA00022989"/>
    </source>
</evidence>
<keyword evidence="4 9" id="KW-0812">Transmembrane</keyword>
<keyword evidence="13" id="KW-1185">Reference proteome</keyword>
<protein>
    <recommendedName>
        <fullName evidence="9">Lipoprotein signal peptidase</fullName>
        <ecNumber evidence="9">3.4.23.36</ecNumber>
    </recommendedName>
    <alternativeName>
        <fullName evidence="9">Prolipoprotein signal peptidase</fullName>
    </alternativeName>
    <alternativeName>
        <fullName evidence="9">Signal peptidase II</fullName>
        <shortName evidence="9">SPase II</shortName>
    </alternativeName>
</protein>
<dbReference type="PRINTS" id="PR00781">
    <property type="entry name" value="LIPOSIGPTASE"/>
</dbReference>
<organism evidence="12 13">
    <name type="scientific">Hominifimenecus microfluidus</name>
    <dbReference type="NCBI Taxonomy" id="2885348"/>
    <lineage>
        <taxon>Bacteria</taxon>
        <taxon>Bacillati</taxon>
        <taxon>Bacillota</taxon>
        <taxon>Clostridia</taxon>
        <taxon>Lachnospirales</taxon>
        <taxon>Lachnospiraceae</taxon>
        <taxon>Hominifimenecus</taxon>
    </lineage>
</organism>
<comment type="function">
    <text evidence="9 10">This protein specifically catalyzes the removal of signal peptides from prolipoproteins.</text>
</comment>
<gene>
    <name evidence="9 12" type="primary">lspA</name>
    <name evidence="12" type="ORF">LKD81_03040</name>
</gene>
<comment type="catalytic activity">
    <reaction evidence="9 10">
        <text>Release of signal peptides from bacterial membrane prolipoproteins. Hydrolyzes -Xaa-Yaa-Zaa-|-(S,diacylglyceryl)Cys-, in which Xaa is hydrophobic (preferably Leu), and Yaa (Ala or Ser) and Zaa (Gly or Ala) have small, neutral side chains.</text>
        <dbReference type="EC" id="3.4.23.36"/>
    </reaction>
</comment>
<accession>A0AAE3E884</accession>
<evidence type="ECO:0000256" key="8">
    <source>
        <dbReference type="ARBA" id="ARBA00023136"/>
    </source>
</evidence>
<comment type="similarity">
    <text evidence="1 9 11">Belongs to the peptidase A8 family.</text>
</comment>
<feature type="active site" evidence="9">
    <location>
        <position position="117"/>
    </location>
</feature>
<keyword evidence="7 9" id="KW-1133">Transmembrane helix</keyword>
<evidence type="ECO:0000313" key="12">
    <source>
        <dbReference type="EMBL" id="MCC2229979.1"/>
    </source>
</evidence>
<keyword evidence="8 9" id="KW-0472">Membrane</keyword>
<keyword evidence="6 9" id="KW-0378">Hydrolase</keyword>
<feature type="transmembrane region" description="Helical" evidence="9">
    <location>
        <begin position="127"/>
        <end position="151"/>
    </location>
</feature>
<feature type="transmembrane region" description="Helical" evidence="9">
    <location>
        <begin position="87"/>
        <end position="107"/>
    </location>
</feature>
<evidence type="ECO:0000256" key="11">
    <source>
        <dbReference type="RuleBase" id="RU004181"/>
    </source>
</evidence>
<evidence type="ECO:0000256" key="6">
    <source>
        <dbReference type="ARBA" id="ARBA00022801"/>
    </source>
</evidence>
<evidence type="ECO:0000256" key="1">
    <source>
        <dbReference type="ARBA" id="ARBA00006139"/>
    </source>
</evidence>
<feature type="active site" evidence="9">
    <location>
        <position position="133"/>
    </location>
</feature>
<comment type="caution">
    <text evidence="12">The sequence shown here is derived from an EMBL/GenBank/DDBJ whole genome shotgun (WGS) entry which is preliminary data.</text>
</comment>
<reference evidence="12" key="1">
    <citation type="submission" date="2021-10" db="EMBL/GenBank/DDBJ databases">
        <title>Anaerobic single-cell dispensing facilitates the cultivation of human gut bacteria.</title>
        <authorList>
            <person name="Afrizal A."/>
        </authorList>
    </citation>
    <scope>NUCLEOTIDE SEQUENCE</scope>
    <source>
        <strain evidence="12">CLA-AA-H215</strain>
    </source>
</reference>
<comment type="subcellular location">
    <subcellularLocation>
        <location evidence="9">Cell membrane</location>
        <topology evidence="9">Multi-pass membrane protein</topology>
    </subcellularLocation>
</comment>
<dbReference type="EMBL" id="JAJEQR010000007">
    <property type="protein sequence ID" value="MCC2229979.1"/>
    <property type="molecule type" value="Genomic_DNA"/>
</dbReference>
<evidence type="ECO:0000256" key="5">
    <source>
        <dbReference type="ARBA" id="ARBA00022750"/>
    </source>
</evidence>
<comment type="pathway">
    <text evidence="9">Protein modification; lipoprotein biosynthesis (signal peptide cleavage).</text>
</comment>
<keyword evidence="5 9" id="KW-0064">Aspartyl protease</keyword>
<feature type="transmembrane region" description="Helical" evidence="9">
    <location>
        <begin position="62"/>
        <end position="80"/>
    </location>
</feature>
<dbReference type="NCBIfam" id="TIGR00077">
    <property type="entry name" value="lspA"/>
    <property type="match status" value="1"/>
</dbReference>
<dbReference type="Pfam" id="PF01252">
    <property type="entry name" value="Peptidase_A8"/>
    <property type="match status" value="1"/>
</dbReference>
<dbReference type="GO" id="GO:0005886">
    <property type="term" value="C:plasma membrane"/>
    <property type="evidence" value="ECO:0007669"/>
    <property type="project" value="UniProtKB-SubCell"/>
</dbReference>
<proteinExistence type="inferred from homology"/>
<dbReference type="Proteomes" id="UP001198182">
    <property type="component" value="Unassembled WGS sequence"/>
</dbReference>
<dbReference type="PANTHER" id="PTHR33695:SF1">
    <property type="entry name" value="LIPOPROTEIN SIGNAL PEPTIDASE"/>
    <property type="match status" value="1"/>
</dbReference>
<evidence type="ECO:0000313" key="13">
    <source>
        <dbReference type="Proteomes" id="UP001198182"/>
    </source>
</evidence>
<evidence type="ECO:0000256" key="10">
    <source>
        <dbReference type="RuleBase" id="RU000594"/>
    </source>
</evidence>
<dbReference type="PROSITE" id="PS00855">
    <property type="entry name" value="SPASE_II"/>
    <property type="match status" value="1"/>
</dbReference>
<dbReference type="EC" id="3.4.23.36" evidence="9"/>
<evidence type="ECO:0000256" key="9">
    <source>
        <dbReference type="HAMAP-Rule" id="MF_00161"/>
    </source>
</evidence>
<dbReference type="PANTHER" id="PTHR33695">
    <property type="entry name" value="LIPOPROTEIN SIGNAL PEPTIDASE"/>
    <property type="match status" value="1"/>
</dbReference>
<name>A0AAE3E884_9FIRM</name>
<comment type="caution">
    <text evidence="9">Lacks conserved residue(s) required for the propagation of feature annotation.</text>
</comment>
<evidence type="ECO:0000256" key="3">
    <source>
        <dbReference type="ARBA" id="ARBA00022670"/>
    </source>
</evidence>
<dbReference type="HAMAP" id="MF_00161">
    <property type="entry name" value="LspA"/>
    <property type="match status" value="1"/>
</dbReference>
<dbReference type="AlphaFoldDB" id="A0AAE3E884"/>
<keyword evidence="3 9" id="KW-0645">Protease</keyword>